<feature type="transmembrane region" description="Helical" evidence="1">
    <location>
        <begin position="539"/>
        <end position="559"/>
    </location>
</feature>
<keyword evidence="1" id="KW-1133">Transmembrane helix</keyword>
<feature type="transmembrane region" description="Helical" evidence="1">
    <location>
        <begin position="280"/>
        <end position="306"/>
    </location>
</feature>
<organism evidence="2 3">
    <name type="scientific">Halobacteriovorax marinus</name>
    <dbReference type="NCBI Taxonomy" id="97084"/>
    <lineage>
        <taxon>Bacteria</taxon>
        <taxon>Pseudomonadati</taxon>
        <taxon>Bdellovibrionota</taxon>
        <taxon>Bacteriovoracia</taxon>
        <taxon>Bacteriovoracales</taxon>
        <taxon>Halobacteriovoraceae</taxon>
        <taxon>Halobacteriovorax</taxon>
    </lineage>
</organism>
<dbReference type="InterPro" id="IPR050545">
    <property type="entry name" value="Mycobact_MmpL"/>
</dbReference>
<gene>
    <name evidence="2" type="ORF">A9Q84_03200</name>
</gene>
<reference evidence="3" key="1">
    <citation type="journal article" date="2017" name="Proc. Natl. Acad. Sci. U.S.A.">
        <title>Simulation of Deepwater Horizon oil plume reveals substrate specialization within a complex community of hydrocarbon-degraders.</title>
        <authorList>
            <person name="Hu P."/>
            <person name="Dubinsky E.A."/>
            <person name="Probst A.J."/>
            <person name="Wang J."/>
            <person name="Sieber C.M.K."/>
            <person name="Tom L.M."/>
            <person name="Gardinali P."/>
            <person name="Banfield J.F."/>
            <person name="Atlas R.M."/>
            <person name="Andersen G.L."/>
        </authorList>
    </citation>
    <scope>NUCLEOTIDE SEQUENCE [LARGE SCALE GENOMIC DNA]</scope>
</reference>
<feature type="transmembrane region" description="Helical" evidence="1">
    <location>
        <begin position="255"/>
        <end position="274"/>
    </location>
</feature>
<feature type="transmembrane region" description="Helical" evidence="1">
    <location>
        <begin position="632"/>
        <end position="656"/>
    </location>
</feature>
<evidence type="ECO:0008006" key="4">
    <source>
        <dbReference type="Google" id="ProtNLM"/>
    </source>
</evidence>
<feature type="transmembrane region" description="Helical" evidence="1">
    <location>
        <begin position="607"/>
        <end position="626"/>
    </location>
</feature>
<comment type="caution">
    <text evidence="2">The sequence shown here is derived from an EMBL/GenBank/DDBJ whole genome shotgun (WGS) entry which is preliminary data.</text>
</comment>
<protein>
    <recommendedName>
        <fullName evidence="4">Membrane transport protein MMPL domain-containing protein</fullName>
    </recommendedName>
</protein>
<name>A0A1Y5FGZ5_9BACT</name>
<dbReference type="AlphaFoldDB" id="A0A1Y5FGZ5"/>
<dbReference type="EMBL" id="MAAO01000002">
    <property type="protein sequence ID" value="OUS00205.1"/>
    <property type="molecule type" value="Genomic_DNA"/>
</dbReference>
<evidence type="ECO:0000313" key="2">
    <source>
        <dbReference type="EMBL" id="OUS00205.1"/>
    </source>
</evidence>
<sequence length="669" mass="76504">MFILLFLGSLVFQFVYTLDLKQLNPESLFLTDEGARSLELFKTEYPNRAKLIAYKELSPTPFLYREMEQDAKALQALCPNECEVLLPHHLYKSREDFFERLKDQNFNEFSLITESSMGFVVLVEAKKEQLLKSLIPKLQSEYQLVGHPYTNYLLDESSKVVQEKLFPAIFALSLVILLLIVRNLKNSLILFLAPLFSSLLSLSAIKLFYKTMDMVSSIVPLICFVISLSIALHLYYSARTYGDFILAIKEKRKPILLMIVTTFIGFLALALSEIQVIRNFGYLSSTLIAVTSLISIFWFTSINSYFSFDKVISLDHYFKYPKKTLPLPYIILIFIISIALGVVGMKNIPIVTDATKYFSKKMKVKENLKSVAPLIGGIPLIEIIHKKSVEFNYGKFDHLNILEEKLQEATGLQVLSLNSAIKDINFEYAAKRALPADRFSYLALTTKIPKALRSSFQVDKSYYRTTLLGQAIDVKEYKILLEQTREVLKGEDYEVNGLYYNLMISQEEMVYTLLKSFLTSLLLMSGIVFFLFSNKRVFISFLLVNVTPVGLSLFLLWSFGLSLNIATVMTYSIGLGIVVDSSFHLFHTLNTFYGDFELYRQTAVKPIVLSSLILVVSFLLFGFYDFLPIREFGLSLSMIVMLGMLFDLFVLPTIFLRNHHLLGESHENL</sequence>
<feature type="transmembrane region" description="Helical" evidence="1">
    <location>
        <begin position="165"/>
        <end position="181"/>
    </location>
</feature>
<dbReference type="PANTHER" id="PTHR33406:SF12">
    <property type="entry name" value="BLR2997 PROTEIN"/>
    <property type="match status" value="1"/>
</dbReference>
<dbReference type="SUPFAM" id="SSF82866">
    <property type="entry name" value="Multidrug efflux transporter AcrB transmembrane domain"/>
    <property type="match status" value="2"/>
</dbReference>
<proteinExistence type="predicted"/>
<evidence type="ECO:0000313" key="3">
    <source>
        <dbReference type="Proteomes" id="UP000196531"/>
    </source>
</evidence>
<keyword evidence="1" id="KW-0812">Transmembrane</keyword>
<feature type="transmembrane region" description="Helical" evidence="1">
    <location>
        <begin position="327"/>
        <end position="345"/>
    </location>
</feature>
<feature type="transmembrane region" description="Helical" evidence="1">
    <location>
        <begin position="215"/>
        <end position="235"/>
    </location>
</feature>
<feature type="transmembrane region" description="Helical" evidence="1">
    <location>
        <begin position="565"/>
        <end position="586"/>
    </location>
</feature>
<keyword evidence="1" id="KW-0472">Membrane</keyword>
<evidence type="ECO:0000256" key="1">
    <source>
        <dbReference type="SAM" id="Phobius"/>
    </source>
</evidence>
<dbReference type="PANTHER" id="PTHR33406">
    <property type="entry name" value="MEMBRANE PROTEIN MJ1562-RELATED"/>
    <property type="match status" value="1"/>
</dbReference>
<accession>A0A1Y5FGZ5</accession>
<feature type="transmembrane region" description="Helical" evidence="1">
    <location>
        <begin position="509"/>
        <end position="532"/>
    </location>
</feature>
<dbReference type="Gene3D" id="1.20.1640.10">
    <property type="entry name" value="Multidrug efflux transporter AcrB transmembrane domain"/>
    <property type="match status" value="2"/>
</dbReference>
<dbReference type="GO" id="GO:0005886">
    <property type="term" value="C:plasma membrane"/>
    <property type="evidence" value="ECO:0007669"/>
    <property type="project" value="TreeGrafter"/>
</dbReference>
<feature type="transmembrane region" description="Helical" evidence="1">
    <location>
        <begin position="188"/>
        <end position="209"/>
    </location>
</feature>
<dbReference type="Proteomes" id="UP000196531">
    <property type="component" value="Unassembled WGS sequence"/>
</dbReference>